<name>A0A8P4GMH4_DICLA</name>
<reference evidence="1" key="2">
    <citation type="submission" date="2025-09" db="UniProtKB">
        <authorList>
            <consortium name="Ensembl"/>
        </authorList>
    </citation>
    <scope>IDENTIFICATION</scope>
</reference>
<sequence>MLEFIAGESHILVQHNTVCPGINSLSISLGFLPDCNHIDCQSHQRPLGFAL</sequence>
<accession>A0A8P4GMH4</accession>
<protein>
    <submittedName>
        <fullName evidence="1">Uncharacterized protein</fullName>
    </submittedName>
</protein>
<reference evidence="1" key="1">
    <citation type="submission" date="2025-08" db="UniProtKB">
        <authorList>
            <consortium name="Ensembl"/>
        </authorList>
    </citation>
    <scope>IDENTIFICATION</scope>
</reference>
<dbReference type="Proteomes" id="UP000694389">
    <property type="component" value="Unassembled WGS sequence"/>
</dbReference>
<evidence type="ECO:0000313" key="2">
    <source>
        <dbReference type="Proteomes" id="UP000694389"/>
    </source>
</evidence>
<dbReference type="Ensembl" id="ENSDLAT00005082340.1">
    <property type="protein sequence ID" value="ENSDLAP00005080274.1"/>
    <property type="gene ID" value="ENSDLAG00005028402.1"/>
</dbReference>
<organism evidence="1 2">
    <name type="scientific">Dicentrarchus labrax</name>
    <name type="common">European seabass</name>
    <name type="synonym">Morone labrax</name>
    <dbReference type="NCBI Taxonomy" id="13489"/>
    <lineage>
        <taxon>Eukaryota</taxon>
        <taxon>Metazoa</taxon>
        <taxon>Chordata</taxon>
        <taxon>Craniata</taxon>
        <taxon>Vertebrata</taxon>
        <taxon>Euteleostomi</taxon>
        <taxon>Actinopterygii</taxon>
        <taxon>Neopterygii</taxon>
        <taxon>Teleostei</taxon>
        <taxon>Neoteleostei</taxon>
        <taxon>Acanthomorphata</taxon>
        <taxon>Eupercaria</taxon>
        <taxon>Moronidae</taxon>
        <taxon>Dicentrarchus</taxon>
    </lineage>
</organism>
<proteinExistence type="predicted"/>
<evidence type="ECO:0000313" key="1">
    <source>
        <dbReference type="Ensembl" id="ENSDLAP00005080274.1"/>
    </source>
</evidence>
<dbReference type="AlphaFoldDB" id="A0A8P4GMH4"/>
<keyword evidence="2" id="KW-1185">Reference proteome</keyword>